<dbReference type="Pfam" id="PF01753">
    <property type="entry name" value="zf-MYND"/>
    <property type="match status" value="1"/>
</dbReference>
<dbReference type="SUPFAM" id="SSF144232">
    <property type="entry name" value="HIT/MYND zinc finger-like"/>
    <property type="match status" value="1"/>
</dbReference>
<protein>
    <recommendedName>
        <fullName evidence="6">MYND-type domain-containing protein</fullName>
    </recommendedName>
</protein>
<dbReference type="GO" id="GO:0005737">
    <property type="term" value="C:cytoplasm"/>
    <property type="evidence" value="ECO:0007669"/>
    <property type="project" value="TreeGrafter"/>
</dbReference>
<reference evidence="7" key="1">
    <citation type="submission" date="2019-06" db="EMBL/GenBank/DDBJ databases">
        <authorList>
            <person name="Zheng W."/>
        </authorList>
    </citation>
    <scope>NUCLEOTIDE SEQUENCE</scope>
    <source>
        <strain evidence="7">QDHG01</strain>
    </source>
</reference>
<dbReference type="GO" id="GO:0008270">
    <property type="term" value="F:zinc ion binding"/>
    <property type="evidence" value="ECO:0007669"/>
    <property type="project" value="UniProtKB-KW"/>
</dbReference>
<keyword evidence="1" id="KW-0479">Metal-binding</keyword>
<dbReference type="OrthoDB" id="432970at2759"/>
<evidence type="ECO:0000256" key="2">
    <source>
        <dbReference type="ARBA" id="ARBA00022771"/>
    </source>
</evidence>
<comment type="caution">
    <text evidence="7">The sequence shown here is derived from an EMBL/GenBank/DDBJ whole genome shotgun (WGS) entry which is preliminary data.</text>
</comment>
<organism evidence="7 8">
    <name type="scientific">Halteria grandinella</name>
    <dbReference type="NCBI Taxonomy" id="5974"/>
    <lineage>
        <taxon>Eukaryota</taxon>
        <taxon>Sar</taxon>
        <taxon>Alveolata</taxon>
        <taxon>Ciliophora</taxon>
        <taxon>Intramacronucleata</taxon>
        <taxon>Spirotrichea</taxon>
        <taxon>Stichotrichia</taxon>
        <taxon>Sporadotrichida</taxon>
        <taxon>Halteriidae</taxon>
        <taxon>Halteria</taxon>
    </lineage>
</organism>
<evidence type="ECO:0000313" key="7">
    <source>
        <dbReference type="EMBL" id="TNV82389.1"/>
    </source>
</evidence>
<dbReference type="PROSITE" id="PS50865">
    <property type="entry name" value="ZF_MYND_2"/>
    <property type="match status" value="1"/>
</dbReference>
<dbReference type="InterPro" id="IPR052298">
    <property type="entry name" value="ZMYND10"/>
</dbReference>
<evidence type="ECO:0000256" key="5">
    <source>
        <dbReference type="SAM" id="MobiDB-lite"/>
    </source>
</evidence>
<feature type="region of interest" description="Disordered" evidence="5">
    <location>
        <begin position="449"/>
        <end position="474"/>
    </location>
</feature>
<gene>
    <name evidence="7" type="ORF">FGO68_gene15866</name>
</gene>
<dbReference type="PANTHER" id="PTHR13244:SF7">
    <property type="entry name" value="ZINC FINGER MYND DOMAIN-CONTAINING PROTEIN 10"/>
    <property type="match status" value="1"/>
</dbReference>
<evidence type="ECO:0000313" key="8">
    <source>
        <dbReference type="Proteomes" id="UP000785679"/>
    </source>
</evidence>
<name>A0A8J8NY78_HALGN</name>
<proteinExistence type="predicted"/>
<dbReference type="PROSITE" id="PS01360">
    <property type="entry name" value="ZF_MYND_1"/>
    <property type="match status" value="1"/>
</dbReference>
<dbReference type="PANTHER" id="PTHR13244">
    <property type="entry name" value="ZINC FINGER MYND DOMAIN CONTAINING PROTEIN 10"/>
    <property type="match status" value="1"/>
</dbReference>
<sequence length="474" mass="55926">MDDFLSPYEAEHLVQSLKQIDIREFGSKEWLNQHETIDRLNIQAHKNALASTDEFVMDTLVTYEKVGTLVYDLLLNEAWKQKVLPLLMDDLAKISSIRSYLTLYHEATVGNLLEIVLYHRTACDNSQDSLVELIDYCYRKFLFLANWADKRANKQFDEDPKKALDRTPRQDLELQAEEIEFQCAITCFSLIRFISDYMQDLSVPVVHQMMENNDIPCVLVPLLESKPWMRKNKKGEVEKFEDQKWVKVPPGEINRMPKIEAQIWLTIYNMFLSQDTNRKYEVTSFRKQNLLRLRKYMNEVTLDQLPMLTNLLRALEEMSMAQENTISQKNSFIVQQMPEYQIKIIKDRDWREIAQYQAKKFFTNDEKAIKEDMDRIMKLYNSDVFEQFMEDPKCANCGKVAAQRCSKCKNQWYCSRDCQIKQWKAHKPLCEIISSNKKDDEIKNEELRKNQAAAAAQQPKKKALIQDITDDQQQ</sequence>
<dbReference type="EMBL" id="RRYP01005018">
    <property type="protein sequence ID" value="TNV82389.1"/>
    <property type="molecule type" value="Genomic_DNA"/>
</dbReference>
<evidence type="ECO:0000259" key="6">
    <source>
        <dbReference type="PROSITE" id="PS50865"/>
    </source>
</evidence>
<feature type="domain" description="MYND-type" evidence="6">
    <location>
        <begin position="394"/>
        <end position="430"/>
    </location>
</feature>
<evidence type="ECO:0000256" key="1">
    <source>
        <dbReference type="ARBA" id="ARBA00022723"/>
    </source>
</evidence>
<dbReference type="AlphaFoldDB" id="A0A8J8NY78"/>
<evidence type="ECO:0000256" key="4">
    <source>
        <dbReference type="PROSITE-ProRule" id="PRU00134"/>
    </source>
</evidence>
<dbReference type="Gene3D" id="6.10.140.2220">
    <property type="match status" value="1"/>
</dbReference>
<evidence type="ECO:0000256" key="3">
    <source>
        <dbReference type="ARBA" id="ARBA00022833"/>
    </source>
</evidence>
<keyword evidence="2 4" id="KW-0863">Zinc-finger</keyword>
<dbReference type="InterPro" id="IPR002893">
    <property type="entry name" value="Znf_MYND"/>
</dbReference>
<keyword evidence="3" id="KW-0862">Zinc</keyword>
<dbReference type="Proteomes" id="UP000785679">
    <property type="component" value="Unassembled WGS sequence"/>
</dbReference>
<accession>A0A8J8NY78</accession>
<keyword evidence="8" id="KW-1185">Reference proteome</keyword>